<feature type="region of interest" description="Disordered" evidence="3">
    <location>
        <begin position="29"/>
        <end position="49"/>
    </location>
</feature>
<evidence type="ECO:0000313" key="4">
    <source>
        <dbReference type="EMBL" id="SVA26435.1"/>
    </source>
</evidence>
<organism evidence="4">
    <name type="scientific">marine metagenome</name>
    <dbReference type="NCBI Taxonomy" id="408172"/>
    <lineage>
        <taxon>unclassified sequences</taxon>
        <taxon>metagenomes</taxon>
        <taxon>ecological metagenomes</taxon>
    </lineage>
</organism>
<dbReference type="Gene3D" id="1.25.40.10">
    <property type="entry name" value="Tetratricopeptide repeat domain"/>
    <property type="match status" value="3"/>
</dbReference>
<sequence>LFPDKKIKTQIDKLASFLGKKPILFAKEGEKGKSLPEESDRSVKSAEKRPNAMKLAGEIFDITESLNSSRRQSDYMARNSHEHSYRKDIRSKSRFENDIRTLEKQLLVEPGNMLLKRKLGLLYESKQDWDKAKEIYLDLIQQESYNPDNHFFLGLLYASLGDLNKARYLFEEALNLKPDHQPTLEAMYSFLDAGDTKKMGKDFLKKSIRQNQNGPIQKMAIIREKLENELYDEAIGLAEAGLEQHPNHSGFLYLKGIGLEQNGEIEQARYSYQGALQFDPKNQDIHLALANLYYNRGQFLYAALSFKDAVTLNPGDINGRYMQGLSFFNAGEWSRAASAWESLLHYQKDHRLVKNLLPEAYYILAIEYNRTSEHSRSRSAFDNAMRTNPNTDIWLPEALRILGKHYREQAMFRESFTAYQEVIELRPKDSGAYLGLGITYWAIGENMMARGAWEKSLELNPENNEAKGWLMVAQQGS</sequence>
<dbReference type="GO" id="GO:0000030">
    <property type="term" value="F:mannosyltransferase activity"/>
    <property type="evidence" value="ECO:0007669"/>
    <property type="project" value="TreeGrafter"/>
</dbReference>
<dbReference type="SUPFAM" id="SSF48452">
    <property type="entry name" value="TPR-like"/>
    <property type="match status" value="2"/>
</dbReference>
<dbReference type="InterPro" id="IPR013105">
    <property type="entry name" value="TPR_2"/>
</dbReference>
<dbReference type="Pfam" id="PF07719">
    <property type="entry name" value="TPR_2"/>
    <property type="match status" value="1"/>
</dbReference>
<dbReference type="InterPro" id="IPR052346">
    <property type="entry name" value="O-mannosyl-transferase_TMTC"/>
</dbReference>
<feature type="non-terminal residue" evidence="4">
    <location>
        <position position="1"/>
    </location>
</feature>
<name>A0A381UDZ6_9ZZZZ</name>
<dbReference type="SMART" id="SM00028">
    <property type="entry name" value="TPR"/>
    <property type="match status" value="9"/>
</dbReference>
<accession>A0A381UDZ6</accession>
<dbReference type="PROSITE" id="PS50293">
    <property type="entry name" value="TPR_REGION"/>
    <property type="match status" value="1"/>
</dbReference>
<reference evidence="4" key="1">
    <citation type="submission" date="2018-05" db="EMBL/GenBank/DDBJ databases">
        <authorList>
            <person name="Lanie J.A."/>
            <person name="Ng W.-L."/>
            <person name="Kazmierczak K.M."/>
            <person name="Andrzejewski T.M."/>
            <person name="Davidsen T.M."/>
            <person name="Wayne K.J."/>
            <person name="Tettelin H."/>
            <person name="Glass J.I."/>
            <person name="Rusch D."/>
            <person name="Podicherti R."/>
            <person name="Tsui H.-C.T."/>
            <person name="Winkler M.E."/>
        </authorList>
    </citation>
    <scope>NUCLEOTIDE SEQUENCE</scope>
</reference>
<evidence type="ECO:0000256" key="3">
    <source>
        <dbReference type="SAM" id="MobiDB-lite"/>
    </source>
</evidence>
<dbReference type="Pfam" id="PF13174">
    <property type="entry name" value="TPR_6"/>
    <property type="match status" value="1"/>
</dbReference>
<dbReference type="GO" id="GO:0005783">
    <property type="term" value="C:endoplasmic reticulum"/>
    <property type="evidence" value="ECO:0007669"/>
    <property type="project" value="TreeGrafter"/>
</dbReference>
<gene>
    <name evidence="4" type="ORF">METZ01_LOCUS79289</name>
</gene>
<keyword evidence="2" id="KW-0802">TPR repeat</keyword>
<dbReference type="Pfam" id="PF13414">
    <property type="entry name" value="TPR_11"/>
    <property type="match status" value="1"/>
</dbReference>
<dbReference type="PROSITE" id="PS50005">
    <property type="entry name" value="TPR"/>
    <property type="match status" value="6"/>
</dbReference>
<keyword evidence="1" id="KW-0677">Repeat</keyword>
<dbReference type="InterPro" id="IPR011990">
    <property type="entry name" value="TPR-like_helical_dom_sf"/>
</dbReference>
<dbReference type="InterPro" id="IPR019734">
    <property type="entry name" value="TPR_rpt"/>
</dbReference>
<dbReference type="Pfam" id="PF13432">
    <property type="entry name" value="TPR_16"/>
    <property type="match status" value="1"/>
</dbReference>
<protein>
    <submittedName>
        <fullName evidence="4">Uncharacterized protein</fullName>
    </submittedName>
</protein>
<dbReference type="PANTHER" id="PTHR44227:SF3">
    <property type="entry name" value="PROTEIN O-MANNOSYL-TRANSFERASE TMTC4"/>
    <property type="match status" value="1"/>
</dbReference>
<evidence type="ECO:0000256" key="2">
    <source>
        <dbReference type="ARBA" id="ARBA00022803"/>
    </source>
</evidence>
<dbReference type="AlphaFoldDB" id="A0A381UDZ6"/>
<dbReference type="GO" id="GO:0030968">
    <property type="term" value="P:endoplasmic reticulum unfolded protein response"/>
    <property type="evidence" value="ECO:0007669"/>
    <property type="project" value="TreeGrafter"/>
</dbReference>
<dbReference type="GO" id="GO:0035269">
    <property type="term" value="P:protein O-linked glycosylation via mannose"/>
    <property type="evidence" value="ECO:0007669"/>
    <property type="project" value="TreeGrafter"/>
</dbReference>
<evidence type="ECO:0000256" key="1">
    <source>
        <dbReference type="ARBA" id="ARBA00022737"/>
    </source>
</evidence>
<dbReference type="PANTHER" id="PTHR44227">
    <property type="match status" value="1"/>
</dbReference>
<proteinExistence type="predicted"/>
<dbReference type="EMBL" id="UINC01006255">
    <property type="protein sequence ID" value="SVA26435.1"/>
    <property type="molecule type" value="Genomic_DNA"/>
</dbReference>